<sequence length="187" mass="20546">MMEEQKQSSGIPVSGLDSGRFRKLKIFIQTTNGLFSGYTLCQQQQRLLDALNKGGFSGKLQSSSDFLTLVEADVVTSEGEPRRMDIAFIRKSNILFVGEGNSEPAAAPSAAYPIRRKKPVQAAISLAQTTLTGNMHSEMWEELQDALNRSDQFIPVTDVIFNPALQGGIKHADFVAVNKDHIIYVGK</sequence>
<accession>A0AAU8GA95</accession>
<dbReference type="Pfam" id="PF20660">
    <property type="entry name" value="DUF6812"/>
    <property type="match status" value="1"/>
</dbReference>
<dbReference type="AlphaFoldDB" id="A0AAU8GA95"/>
<gene>
    <name evidence="1" type="ORF">ABV300_05315</name>
</gene>
<proteinExistence type="predicted"/>
<evidence type="ECO:0000313" key="1">
    <source>
        <dbReference type="EMBL" id="XCH32594.1"/>
    </source>
</evidence>
<dbReference type="RefSeq" id="WP_353713867.1">
    <property type="nucleotide sequence ID" value="NZ_CP159307.1"/>
</dbReference>
<dbReference type="InterPro" id="IPR049210">
    <property type="entry name" value="DUF6812"/>
</dbReference>
<reference evidence="1" key="1">
    <citation type="submission" date="2024-06" db="EMBL/GenBank/DDBJ databases">
        <title>A Novel Isolate, Dehalogenimonas sp. Strain 4OHTPN, Dechlorinates Aromatic 4 Hydroxy chlorothalonil by a Novel Reductive Dehalogenase.</title>
        <authorList>
            <person name="Liu G."/>
        </authorList>
    </citation>
    <scope>NUCLEOTIDE SEQUENCE</scope>
    <source>
        <strain evidence="1">4OHTPN</strain>
    </source>
</reference>
<dbReference type="EMBL" id="CP159307">
    <property type="protein sequence ID" value="XCH32594.1"/>
    <property type="molecule type" value="Genomic_DNA"/>
</dbReference>
<organism evidence="1">
    <name type="scientific">Dehalogenimonas sp. 4OHTPN</name>
    <dbReference type="NCBI Taxonomy" id="3166643"/>
    <lineage>
        <taxon>Bacteria</taxon>
        <taxon>Bacillati</taxon>
        <taxon>Chloroflexota</taxon>
        <taxon>Dehalococcoidia</taxon>
        <taxon>Dehalococcoidales</taxon>
        <taxon>Dehalococcoidaceae</taxon>
        <taxon>Dehalogenimonas</taxon>
    </lineage>
</organism>
<protein>
    <submittedName>
        <fullName evidence="1">Uncharacterized protein</fullName>
    </submittedName>
</protein>
<name>A0AAU8GA95_9CHLR</name>